<evidence type="ECO:0000313" key="7">
    <source>
        <dbReference type="EMBL" id="AUE18227.1"/>
    </source>
</evidence>
<protein>
    <submittedName>
        <fullName evidence="7">Transcriptional regulator</fullName>
    </submittedName>
</protein>
<evidence type="ECO:0000259" key="6">
    <source>
        <dbReference type="PROSITE" id="PS50931"/>
    </source>
</evidence>
<name>A0AAN1IEE0_BIFBR</name>
<dbReference type="SUPFAM" id="SSF46785">
    <property type="entry name" value="Winged helix' DNA-binding domain"/>
    <property type="match status" value="1"/>
</dbReference>
<dbReference type="PANTHER" id="PTHR30346:SF28">
    <property type="entry name" value="HTH-TYPE TRANSCRIPTIONAL REGULATOR CYNR"/>
    <property type="match status" value="1"/>
</dbReference>
<dbReference type="EMBL" id="CP023198">
    <property type="protein sequence ID" value="AUE18227.1"/>
    <property type="molecule type" value="Genomic_DNA"/>
</dbReference>
<accession>A0AAN1IEE0</accession>
<reference evidence="7 8" key="1">
    <citation type="submission" date="2017-09" db="EMBL/GenBank/DDBJ databases">
        <title>Comparative genomics and methylome analysis of the gut commensal Bifidobacterium breve.</title>
        <authorList>
            <person name="Bottacini F."/>
            <person name="Morrissey R."/>
            <person name="Roberts R.J."/>
            <person name="James K."/>
            <person name="van Breen J."/>
            <person name="Egan M."/>
            <person name="Lambert J."/>
            <person name="van Limpt K."/>
            <person name="Stanton C."/>
            <person name="Knol J."/>
            <person name="O' Connell Motherway M."/>
            <person name="van Sinderen D."/>
        </authorList>
    </citation>
    <scope>NUCLEOTIDE SEQUENCE [LARGE SCALE GENOMIC DNA]</scope>
    <source>
        <strain evidence="7 8">DRBB29</strain>
    </source>
</reference>
<evidence type="ECO:0000256" key="1">
    <source>
        <dbReference type="ARBA" id="ARBA00009437"/>
    </source>
</evidence>
<evidence type="ECO:0000256" key="4">
    <source>
        <dbReference type="ARBA" id="ARBA00023163"/>
    </source>
</evidence>
<dbReference type="InterPro" id="IPR000847">
    <property type="entry name" value="LysR_HTH_N"/>
</dbReference>
<evidence type="ECO:0000256" key="2">
    <source>
        <dbReference type="ARBA" id="ARBA00023015"/>
    </source>
</evidence>
<dbReference type="GO" id="GO:0032993">
    <property type="term" value="C:protein-DNA complex"/>
    <property type="evidence" value="ECO:0007669"/>
    <property type="project" value="TreeGrafter"/>
</dbReference>
<dbReference type="Proteomes" id="UP000232496">
    <property type="component" value="Chromosome"/>
</dbReference>
<dbReference type="PROSITE" id="PS50931">
    <property type="entry name" value="HTH_LYSR"/>
    <property type="match status" value="1"/>
</dbReference>
<keyword evidence="4" id="KW-0804">Transcription</keyword>
<dbReference type="Pfam" id="PF00126">
    <property type="entry name" value="HTH_1"/>
    <property type="match status" value="1"/>
</dbReference>
<evidence type="ECO:0000313" key="8">
    <source>
        <dbReference type="Proteomes" id="UP000232496"/>
    </source>
</evidence>
<evidence type="ECO:0000256" key="3">
    <source>
        <dbReference type="ARBA" id="ARBA00023125"/>
    </source>
</evidence>
<evidence type="ECO:0000256" key="5">
    <source>
        <dbReference type="SAM" id="MobiDB-lite"/>
    </source>
</evidence>
<organism evidence="7 8">
    <name type="scientific">Bifidobacterium breve</name>
    <dbReference type="NCBI Taxonomy" id="1685"/>
    <lineage>
        <taxon>Bacteria</taxon>
        <taxon>Bacillati</taxon>
        <taxon>Actinomycetota</taxon>
        <taxon>Actinomycetes</taxon>
        <taxon>Bifidobacteriales</taxon>
        <taxon>Bifidobacteriaceae</taxon>
        <taxon>Bifidobacterium</taxon>
    </lineage>
</organism>
<dbReference type="Gene3D" id="1.10.10.10">
    <property type="entry name" value="Winged helix-like DNA-binding domain superfamily/Winged helix DNA-binding domain"/>
    <property type="match status" value="1"/>
</dbReference>
<dbReference type="InterPro" id="IPR005119">
    <property type="entry name" value="LysR_subst-bd"/>
</dbReference>
<dbReference type="Pfam" id="PF03466">
    <property type="entry name" value="LysR_substrate"/>
    <property type="match status" value="1"/>
</dbReference>
<comment type="similarity">
    <text evidence="1">Belongs to the LysR transcriptional regulatory family.</text>
</comment>
<proteinExistence type="inferred from homology"/>
<feature type="domain" description="HTH lysR-type" evidence="6">
    <location>
        <begin position="48"/>
        <end position="95"/>
    </location>
</feature>
<sequence length="555" mass="60097">MSHPVDPTFRLNAPFRTDFGRNEHDTQGAVKRGREGGDHTEYGHADRAAAQTGSFAKAGHRLHISTPAVAKQINTFEKEYGLTPFDRSRSGVQLAKAGKEFVEDTQMIVRQCEESLRRAQRRSTDGIATVRLGVPILRPGRRILDLWQRDAGKHTDIRLELVSMPDDSEAINDIITHLSEDVDLISTAFDTGYWNDTCNTLALDSEPLCVAVPRNHALARHALLTLKDLEGTRIRILKRHRGANDTARDLLEQCPAIDLIDIDHYDLDTFNDCAESGDLLISKPMWASVHPQLVNVAVDWPEPVVMHYGLLYPLDASPAIHIFISRIAALSGLTDSPHSTIQEVFASALPFGDVRTAPEKPMELPNINNSAAPWRHFSASMSGLAILQIQSLGPPGELGFAFASGHAATGHPAGGGRGIVQLHAVGAARAGTGGGEGHDGLAGPIGAFEEGAHHARCGLPPQRIADEYHVVVAHVDRRSQLRTHVAVHVLHAESAGGITPVEVGRRVFLGRYDLLDIRADGVREPLGDGACGAVGGEIRDEHTLAHGKLLSLNFP</sequence>
<feature type="region of interest" description="Disordered" evidence="5">
    <location>
        <begin position="1"/>
        <end position="41"/>
    </location>
</feature>
<keyword evidence="2" id="KW-0805">Transcription regulation</keyword>
<dbReference type="Gene3D" id="3.40.190.290">
    <property type="match status" value="1"/>
</dbReference>
<gene>
    <name evidence="7" type="ORF">DRBB29_0663</name>
</gene>
<dbReference type="InterPro" id="IPR036390">
    <property type="entry name" value="WH_DNA-bd_sf"/>
</dbReference>
<feature type="compositionally biased region" description="Basic and acidic residues" evidence="5">
    <location>
        <begin position="18"/>
        <end position="41"/>
    </location>
</feature>
<dbReference type="InterPro" id="IPR036388">
    <property type="entry name" value="WH-like_DNA-bd_sf"/>
</dbReference>
<dbReference type="GO" id="GO:0003677">
    <property type="term" value="F:DNA binding"/>
    <property type="evidence" value="ECO:0007669"/>
    <property type="project" value="UniProtKB-KW"/>
</dbReference>
<keyword evidence="3" id="KW-0238">DNA-binding</keyword>
<dbReference type="AlphaFoldDB" id="A0AAN1IEE0"/>
<dbReference type="GO" id="GO:0003700">
    <property type="term" value="F:DNA-binding transcription factor activity"/>
    <property type="evidence" value="ECO:0007669"/>
    <property type="project" value="InterPro"/>
</dbReference>
<dbReference type="SUPFAM" id="SSF53850">
    <property type="entry name" value="Periplasmic binding protein-like II"/>
    <property type="match status" value="1"/>
</dbReference>
<dbReference type="PANTHER" id="PTHR30346">
    <property type="entry name" value="TRANSCRIPTIONAL DUAL REGULATOR HCAR-RELATED"/>
    <property type="match status" value="1"/>
</dbReference>